<feature type="region of interest" description="Disordered" evidence="7">
    <location>
        <begin position="156"/>
        <end position="188"/>
    </location>
</feature>
<comment type="subcellular location">
    <subcellularLocation>
        <location evidence="1">Membrane</location>
        <topology evidence="1">Multi-pass membrane protein</topology>
    </subcellularLocation>
</comment>
<feature type="transmembrane region" description="Helical" evidence="8">
    <location>
        <begin position="511"/>
        <end position="529"/>
    </location>
</feature>
<accession>Q22U31</accession>
<keyword evidence="2" id="KW-0813">Transport</keyword>
<dbReference type="PANTHER" id="PTHR10217">
    <property type="entry name" value="VOLTAGE AND LIGAND GATED POTASSIUM CHANNEL"/>
    <property type="match status" value="1"/>
</dbReference>
<dbReference type="RefSeq" id="XP_001009101.2">
    <property type="nucleotide sequence ID" value="XM_001009101.2"/>
</dbReference>
<keyword evidence="4 8" id="KW-1133">Transmembrane helix</keyword>
<feature type="region of interest" description="Disordered" evidence="7">
    <location>
        <begin position="965"/>
        <end position="1067"/>
    </location>
</feature>
<evidence type="ECO:0000256" key="2">
    <source>
        <dbReference type="ARBA" id="ARBA00022448"/>
    </source>
</evidence>
<feature type="compositionally biased region" description="Basic and acidic residues" evidence="7">
    <location>
        <begin position="165"/>
        <end position="174"/>
    </location>
</feature>
<feature type="compositionally biased region" description="Low complexity" evidence="7">
    <location>
        <begin position="987"/>
        <end position="1006"/>
    </location>
</feature>
<dbReference type="GO" id="GO:0042391">
    <property type="term" value="P:regulation of membrane potential"/>
    <property type="evidence" value="ECO:0007669"/>
    <property type="project" value="TreeGrafter"/>
</dbReference>
<dbReference type="SUPFAM" id="SSF81324">
    <property type="entry name" value="Voltage-gated potassium channels"/>
    <property type="match status" value="1"/>
</dbReference>
<feature type="transmembrane region" description="Helical" evidence="8">
    <location>
        <begin position="440"/>
        <end position="458"/>
    </location>
</feature>
<evidence type="ECO:0000313" key="10">
    <source>
        <dbReference type="EMBL" id="EAR88856.2"/>
    </source>
</evidence>
<keyword evidence="5" id="KW-0406">Ion transport</keyword>
<dbReference type="Gene3D" id="1.10.287.630">
    <property type="entry name" value="Helix hairpin bin"/>
    <property type="match status" value="1"/>
</dbReference>
<keyword evidence="3 8" id="KW-0812">Transmembrane</keyword>
<keyword evidence="11" id="KW-1185">Reference proteome</keyword>
<feature type="domain" description="Cyclic nucleotide-binding" evidence="9">
    <location>
        <begin position="616"/>
        <end position="747"/>
    </location>
</feature>
<organism evidence="10 11">
    <name type="scientific">Tetrahymena thermophila (strain SB210)</name>
    <dbReference type="NCBI Taxonomy" id="312017"/>
    <lineage>
        <taxon>Eukaryota</taxon>
        <taxon>Sar</taxon>
        <taxon>Alveolata</taxon>
        <taxon>Ciliophora</taxon>
        <taxon>Intramacronucleata</taxon>
        <taxon>Oligohymenophorea</taxon>
        <taxon>Hymenostomatida</taxon>
        <taxon>Tetrahymenina</taxon>
        <taxon>Tetrahymenidae</taxon>
        <taxon>Tetrahymena</taxon>
    </lineage>
</organism>
<dbReference type="Proteomes" id="UP000009168">
    <property type="component" value="Unassembled WGS sequence"/>
</dbReference>
<keyword evidence="6 8" id="KW-0472">Membrane</keyword>
<dbReference type="InterPro" id="IPR050818">
    <property type="entry name" value="KCNH_animal-type"/>
</dbReference>
<feature type="transmembrane region" description="Helical" evidence="8">
    <location>
        <begin position="338"/>
        <end position="355"/>
    </location>
</feature>
<name>Q22U31_TETTS</name>
<evidence type="ECO:0000256" key="5">
    <source>
        <dbReference type="ARBA" id="ARBA00023065"/>
    </source>
</evidence>
<dbReference type="PROSITE" id="PS50042">
    <property type="entry name" value="CNMP_BINDING_3"/>
    <property type="match status" value="1"/>
</dbReference>
<dbReference type="Gene3D" id="2.60.120.10">
    <property type="entry name" value="Jelly Rolls"/>
    <property type="match status" value="1"/>
</dbReference>
<evidence type="ECO:0000256" key="3">
    <source>
        <dbReference type="ARBA" id="ARBA00022692"/>
    </source>
</evidence>
<dbReference type="eggNOG" id="KOG0498">
    <property type="taxonomic scope" value="Eukaryota"/>
</dbReference>
<dbReference type="InterPro" id="IPR014710">
    <property type="entry name" value="RmlC-like_jellyroll"/>
</dbReference>
<dbReference type="EMBL" id="GG662830">
    <property type="protein sequence ID" value="EAR88856.2"/>
    <property type="molecule type" value="Genomic_DNA"/>
</dbReference>
<dbReference type="HOGENOM" id="CLU_005539_0_0_1"/>
<feature type="compositionally biased region" description="Basic and acidic residues" evidence="7">
    <location>
        <begin position="1007"/>
        <end position="1035"/>
    </location>
</feature>
<evidence type="ECO:0000313" key="11">
    <source>
        <dbReference type="Proteomes" id="UP000009168"/>
    </source>
</evidence>
<dbReference type="GO" id="GO:0005886">
    <property type="term" value="C:plasma membrane"/>
    <property type="evidence" value="ECO:0007669"/>
    <property type="project" value="TreeGrafter"/>
</dbReference>
<feature type="compositionally biased region" description="Basic and acidic residues" evidence="7">
    <location>
        <begin position="914"/>
        <end position="929"/>
    </location>
</feature>
<evidence type="ECO:0000259" key="9">
    <source>
        <dbReference type="PROSITE" id="PS50042"/>
    </source>
</evidence>
<dbReference type="KEGG" id="tet:TTHERM_00263520"/>
<feature type="compositionally biased region" description="Low complexity" evidence="7">
    <location>
        <begin position="1036"/>
        <end position="1060"/>
    </location>
</feature>
<protein>
    <submittedName>
        <fullName evidence="10">Cation channel family transporter</fullName>
    </submittedName>
</protein>
<dbReference type="Gene3D" id="1.10.287.70">
    <property type="match status" value="1"/>
</dbReference>
<dbReference type="OrthoDB" id="312527at2759"/>
<dbReference type="CDD" id="cd00038">
    <property type="entry name" value="CAP_ED"/>
    <property type="match status" value="1"/>
</dbReference>
<feature type="region of interest" description="Disordered" evidence="7">
    <location>
        <begin position="909"/>
        <end position="939"/>
    </location>
</feature>
<dbReference type="PANTHER" id="PTHR10217:SF435">
    <property type="entry name" value="POTASSIUM VOLTAGE-GATED CHANNEL PROTEIN EAG"/>
    <property type="match status" value="1"/>
</dbReference>
<feature type="transmembrane region" description="Helical" evidence="8">
    <location>
        <begin position="299"/>
        <end position="318"/>
    </location>
</feature>
<evidence type="ECO:0000256" key="8">
    <source>
        <dbReference type="SAM" id="Phobius"/>
    </source>
</evidence>
<dbReference type="InterPro" id="IPR018490">
    <property type="entry name" value="cNMP-bd_dom_sf"/>
</dbReference>
<evidence type="ECO:0000256" key="4">
    <source>
        <dbReference type="ARBA" id="ARBA00022989"/>
    </source>
</evidence>
<dbReference type="InterPro" id="IPR000595">
    <property type="entry name" value="cNMP-bd_dom"/>
</dbReference>
<dbReference type="Pfam" id="PF00520">
    <property type="entry name" value="Ion_trans"/>
    <property type="match status" value="1"/>
</dbReference>
<evidence type="ECO:0000256" key="7">
    <source>
        <dbReference type="SAM" id="MobiDB-lite"/>
    </source>
</evidence>
<sequence length="1327" mass="155766">MNEDSSNLRQRQETMRKAIKQDGIINEIQQFNGINSDDERILMSFADSLNVNSPQSHYQRDNDLQIENLQINIQKQDDGNDFEQRFIDLLSPQNRSSLFESEIKLNALKQQQMVQKQNTLLRRRTTQQAVSEKNQLVCTQKEISIQSISYDSKYGHQNSKQSIKQSEDTQEKNVLKIQQDNPHKSHKSVDQNFEQLKQYQQNILKVNIPKANFIKTLKISKIFVHKMKMLVRSFLSRNLSLQAFKIIDDRSSNYEVYIKQQKIASINIYLSIQGIFSSGSCLQIQKGKYLFSQDSMMRLLWDTFLALLTLYLIVFIPFDHVYQREDNSFASIFHDQVVFIIMILEILVNLNSEIYSNGLAIRDRKIIFLKTLSKNLRDLIVVLLYKISRDYKDTQSDLKYINYIAFIKYLDIPKKLSELETKLHFSESTQNWLKLLKLEIVVLILAHVAACIFLRIGISEANDGLNCWIVQFKVDDNTIWEQYLVSFYYMIISMVTIGYGDFYPTTLYERGYIIIVALLATNVCAYSFSQISEIVKFEQAKKENFNQGMINLNQKMKLNGISMTLQQKIRKFFEYHYFSLVEKKNETDQFVEQLPLKLRQQFCLETNQKLIDSVYIFKILSPQCIQQISSSIKQKYLMPDEVLLESNSNNDCLYFINKGFLDIYTNFQVDSKSEKVFLKENITGQFIQNYIKEDSSKANLKILHRLKNQEVFGYESFLLGEYNQFGLKSYGKTIVSYIDKTSFMQILKQFPEDQEKVLYIRDQAIFDTGINSKVKLKCVSCSSNEHQYLQCPFVIYTTKYKQYSVAMQRQYVKRKKQDKIQVLKTLTLIQEKAMSAYAQLNDESLIYDAVSFQHMQSFDGKENVDSNSVNSSQTEESENSEDKDTTQLELMSKTISKQLQEGFTQSFNQFQSQESEKNKSDSKAKHEQQENTTNQKNMSASIRHFGFQNIKQSLSQDIQFDLAQNNNNENSAQRKKKSKTYNHQKIKQTNQNQTLNQKQTNQSSSNLDKRYSKTAEFQNKEMEQSNSQNREEQKTQQESTKNNQNSSNKDNSKQNKNQNKQNKDSFLENIYARRRRKFTKFVELQNQLKLNRLAQAKQKENNQKLQDEIIQSKESDQIFNICKQKQLINQLINQNCQKFQNQQSEKSQSPLIKSFEQLEQLLNQSDLVKQKTHYGSPLLAQSLKSPLIEQEMLKSFAPHEAMIRCQENVQDLDLLIVRKQYQLLQQQNKNNIENYIELPDNEIDIDQLKEYCFYYPKYNCRMVLNRVKKMQDKQIKIAKLKDRASISKKSAQTKKKFDKVSNSSVNLNSKQVSNRLRLLLIQNIQQN</sequence>
<feature type="compositionally biased region" description="Basic residues" evidence="7">
    <location>
        <begin position="973"/>
        <end position="986"/>
    </location>
</feature>
<dbReference type="GO" id="GO:0005249">
    <property type="term" value="F:voltage-gated potassium channel activity"/>
    <property type="evidence" value="ECO:0007669"/>
    <property type="project" value="TreeGrafter"/>
</dbReference>
<feature type="transmembrane region" description="Helical" evidence="8">
    <location>
        <begin position="478"/>
        <end position="499"/>
    </location>
</feature>
<dbReference type="GeneID" id="7826076"/>
<dbReference type="InterPro" id="IPR005821">
    <property type="entry name" value="Ion_trans_dom"/>
</dbReference>
<feature type="compositionally biased region" description="Polar residues" evidence="7">
    <location>
        <begin position="930"/>
        <end position="939"/>
    </location>
</feature>
<feature type="region of interest" description="Disordered" evidence="7">
    <location>
        <begin position="860"/>
        <end position="886"/>
    </location>
</feature>
<evidence type="ECO:0000256" key="1">
    <source>
        <dbReference type="ARBA" id="ARBA00004141"/>
    </source>
</evidence>
<evidence type="ECO:0000256" key="6">
    <source>
        <dbReference type="ARBA" id="ARBA00023136"/>
    </source>
</evidence>
<gene>
    <name evidence="10" type="ORF">TTHERM_00263520</name>
</gene>
<dbReference type="SUPFAM" id="SSF51206">
    <property type="entry name" value="cAMP-binding domain-like"/>
    <property type="match status" value="1"/>
</dbReference>
<proteinExistence type="predicted"/>
<reference evidence="11" key="1">
    <citation type="journal article" date="2006" name="PLoS Biol.">
        <title>Macronuclear genome sequence of the ciliate Tetrahymena thermophila, a model eukaryote.</title>
        <authorList>
            <person name="Eisen J.A."/>
            <person name="Coyne R.S."/>
            <person name="Wu M."/>
            <person name="Wu D."/>
            <person name="Thiagarajan M."/>
            <person name="Wortman J.R."/>
            <person name="Badger J.H."/>
            <person name="Ren Q."/>
            <person name="Amedeo P."/>
            <person name="Jones K.M."/>
            <person name="Tallon L.J."/>
            <person name="Delcher A.L."/>
            <person name="Salzberg S.L."/>
            <person name="Silva J.C."/>
            <person name="Haas B.J."/>
            <person name="Majoros W.H."/>
            <person name="Farzad M."/>
            <person name="Carlton J.M."/>
            <person name="Smith R.K. Jr."/>
            <person name="Garg J."/>
            <person name="Pearlman R.E."/>
            <person name="Karrer K.M."/>
            <person name="Sun L."/>
            <person name="Manning G."/>
            <person name="Elde N.C."/>
            <person name="Turkewitz A.P."/>
            <person name="Asai D.J."/>
            <person name="Wilkes D.E."/>
            <person name="Wang Y."/>
            <person name="Cai H."/>
            <person name="Collins K."/>
            <person name="Stewart B.A."/>
            <person name="Lee S.R."/>
            <person name="Wilamowska K."/>
            <person name="Weinberg Z."/>
            <person name="Ruzzo W.L."/>
            <person name="Wloga D."/>
            <person name="Gaertig J."/>
            <person name="Frankel J."/>
            <person name="Tsao C.-C."/>
            <person name="Gorovsky M.A."/>
            <person name="Keeling P.J."/>
            <person name="Waller R.F."/>
            <person name="Patron N.J."/>
            <person name="Cherry J.M."/>
            <person name="Stover N.A."/>
            <person name="Krieger C.J."/>
            <person name="del Toro C."/>
            <person name="Ryder H.F."/>
            <person name="Williamson S.C."/>
            <person name="Barbeau R.A."/>
            <person name="Hamilton E.P."/>
            <person name="Orias E."/>
        </authorList>
    </citation>
    <scope>NUCLEOTIDE SEQUENCE [LARGE SCALE GENOMIC DNA]</scope>
    <source>
        <strain evidence="11">SB210</strain>
    </source>
</reference>
<dbReference type="InParanoid" id="Q22U31"/>